<feature type="transmembrane region" description="Helical" evidence="1">
    <location>
        <begin position="59"/>
        <end position="78"/>
    </location>
</feature>
<keyword evidence="1" id="KW-0812">Transmembrane</keyword>
<evidence type="ECO:0000313" key="2">
    <source>
        <dbReference type="EMBL" id="CAL8112154.1"/>
    </source>
</evidence>
<reference evidence="2 3" key="1">
    <citation type="submission" date="2024-08" db="EMBL/GenBank/DDBJ databases">
        <authorList>
            <person name="Cucini C."/>
            <person name="Frati F."/>
        </authorList>
    </citation>
    <scope>NUCLEOTIDE SEQUENCE [LARGE SCALE GENOMIC DNA]</scope>
</reference>
<feature type="transmembrane region" description="Helical" evidence="1">
    <location>
        <begin position="342"/>
        <end position="362"/>
    </location>
</feature>
<feature type="transmembrane region" description="Helical" evidence="1">
    <location>
        <begin position="98"/>
        <end position="118"/>
    </location>
</feature>
<keyword evidence="3" id="KW-1185">Reference proteome</keyword>
<feature type="transmembrane region" description="Helical" evidence="1">
    <location>
        <begin position="198"/>
        <end position="229"/>
    </location>
</feature>
<proteinExistence type="predicted"/>
<feature type="transmembrane region" description="Helical" evidence="1">
    <location>
        <begin position="374"/>
        <end position="392"/>
    </location>
</feature>
<accession>A0ABP1QV43</accession>
<sequence>MFLKLTTQHLFLSRDKMGFGEAFINVQLIYQRIFDMPWFYDQRKETLCPNPKLKTPWKMAIWNLMKIGLALSIIVCTYRCHQIMHTYKQTRKLEPEEFCITIFSLAMVIQAAVTVFTMENGTQQRCYINSEIFNLGGIHYKGWPSSKRLPDLPELIGYGMAGTFFNFPIFCAIYPLLRSYDPLNMVLINSLSELPRRLLAAGVYAVLVFFAASTCAAFLLHVLAAVYVFEKKAEINYKLSVGESTCNTTSPLELAIQKMLKKVFLLLEKVIARKNSKIKPDSKEVIPSDIPEIKNSAVPSGLEASQKETNLQESLYHRFKIRRKRHIEIGLLMETTNKGVETFVPTTTAVGMTICVTLNYILLTMYDEEDFRLFVGPSISVLVSINALILFLCKHASLPLTYTSETILFWKGQLTGRLGRKQVYCMRPTGLKFGKYYFAKRDTALEINDAVVNATITLLLG</sequence>
<feature type="transmembrane region" description="Helical" evidence="1">
    <location>
        <begin position="155"/>
        <end position="177"/>
    </location>
</feature>
<organism evidence="2 3">
    <name type="scientific">Orchesella dallaii</name>
    <dbReference type="NCBI Taxonomy" id="48710"/>
    <lineage>
        <taxon>Eukaryota</taxon>
        <taxon>Metazoa</taxon>
        <taxon>Ecdysozoa</taxon>
        <taxon>Arthropoda</taxon>
        <taxon>Hexapoda</taxon>
        <taxon>Collembola</taxon>
        <taxon>Entomobryomorpha</taxon>
        <taxon>Entomobryoidea</taxon>
        <taxon>Orchesellidae</taxon>
        <taxon>Orchesellinae</taxon>
        <taxon>Orchesella</taxon>
    </lineage>
</organism>
<evidence type="ECO:0000313" key="3">
    <source>
        <dbReference type="Proteomes" id="UP001642540"/>
    </source>
</evidence>
<dbReference type="Proteomes" id="UP001642540">
    <property type="component" value="Unassembled WGS sequence"/>
</dbReference>
<keyword evidence="1" id="KW-1133">Transmembrane helix</keyword>
<protein>
    <submittedName>
        <fullName evidence="2">Uncharacterized protein</fullName>
    </submittedName>
</protein>
<gene>
    <name evidence="2" type="ORF">ODALV1_LOCUS15511</name>
</gene>
<keyword evidence="1" id="KW-0472">Membrane</keyword>
<comment type="caution">
    <text evidence="2">The sequence shown here is derived from an EMBL/GenBank/DDBJ whole genome shotgun (WGS) entry which is preliminary data.</text>
</comment>
<evidence type="ECO:0000256" key="1">
    <source>
        <dbReference type="SAM" id="Phobius"/>
    </source>
</evidence>
<name>A0ABP1QV43_9HEXA</name>
<dbReference type="EMBL" id="CAXLJM020000048">
    <property type="protein sequence ID" value="CAL8112154.1"/>
    <property type="molecule type" value="Genomic_DNA"/>
</dbReference>